<evidence type="ECO:0000313" key="2">
    <source>
        <dbReference type="EMBL" id="PVZ70636.1"/>
    </source>
</evidence>
<dbReference type="RefSeq" id="WP_116686706.1">
    <property type="nucleotide sequence ID" value="NZ_CAWNYD010000002.1"/>
</dbReference>
<keyword evidence="1" id="KW-1133">Transmembrane helix</keyword>
<gene>
    <name evidence="2" type="ORF">DC094_08650</name>
</gene>
<accession>A0A2V1H4S1</accession>
<proteinExistence type="predicted"/>
<dbReference type="EMBL" id="QDDL01000002">
    <property type="protein sequence ID" value="PVZ70636.1"/>
    <property type="molecule type" value="Genomic_DNA"/>
</dbReference>
<feature type="transmembrane region" description="Helical" evidence="1">
    <location>
        <begin position="40"/>
        <end position="61"/>
    </location>
</feature>
<keyword evidence="1" id="KW-0812">Transmembrane</keyword>
<keyword evidence="3" id="KW-1185">Reference proteome</keyword>
<name>A0A2V1H4S1_9GAMM</name>
<protein>
    <recommendedName>
        <fullName evidence="4">DUF1145 domain-containing protein</fullName>
    </recommendedName>
</protein>
<feature type="transmembrane region" description="Helical" evidence="1">
    <location>
        <begin position="12"/>
        <end position="28"/>
    </location>
</feature>
<keyword evidence="1" id="KW-0472">Membrane</keyword>
<evidence type="ECO:0008006" key="4">
    <source>
        <dbReference type="Google" id="ProtNLM"/>
    </source>
</evidence>
<comment type="caution">
    <text evidence="2">The sequence shown here is derived from an EMBL/GenBank/DDBJ whole genome shotgun (WGS) entry which is preliminary data.</text>
</comment>
<dbReference type="AlphaFoldDB" id="A0A2V1H4S1"/>
<dbReference type="Proteomes" id="UP000244906">
    <property type="component" value="Unassembled WGS sequence"/>
</dbReference>
<reference evidence="2 3" key="1">
    <citation type="submission" date="2018-04" db="EMBL/GenBank/DDBJ databases">
        <title>Thalassorhabdus spongiae gen. nov., sp. nov., isolated from a marine sponge in South-West Iceland.</title>
        <authorList>
            <person name="Knobloch S."/>
            <person name="Daussin A."/>
            <person name="Johannsson R."/>
            <person name="Marteinsson V.T."/>
        </authorList>
    </citation>
    <scope>NUCLEOTIDE SEQUENCE [LARGE SCALE GENOMIC DNA]</scope>
    <source>
        <strain evidence="2 3">Hp12</strain>
    </source>
</reference>
<evidence type="ECO:0000313" key="3">
    <source>
        <dbReference type="Proteomes" id="UP000244906"/>
    </source>
</evidence>
<evidence type="ECO:0000256" key="1">
    <source>
        <dbReference type="SAM" id="Phobius"/>
    </source>
</evidence>
<sequence>MHDFFKPSGKLLGRFFWIVVLFWLAVGFSPFMSPDIGSKIGWAGLIVGGLHALEALMILAFGKKHLQQPARDLALILVFGGFRLIPMMKESLARQIAEHKKQA</sequence>
<organism evidence="2 3">
    <name type="scientific">Pelagibaculum spongiae</name>
    <dbReference type="NCBI Taxonomy" id="2080658"/>
    <lineage>
        <taxon>Bacteria</taxon>
        <taxon>Pseudomonadati</taxon>
        <taxon>Pseudomonadota</taxon>
        <taxon>Gammaproteobacteria</taxon>
        <taxon>Oceanospirillales</taxon>
        <taxon>Pelagibaculum</taxon>
    </lineage>
</organism>